<keyword evidence="5" id="KW-1185">Reference proteome</keyword>
<dbReference type="Gene3D" id="1.10.530.10">
    <property type="match status" value="1"/>
</dbReference>
<gene>
    <name evidence="4" type="ORF">F3Y22_tig00111427pilonHSYRG00081</name>
</gene>
<dbReference type="Proteomes" id="UP000436088">
    <property type="component" value="Unassembled WGS sequence"/>
</dbReference>
<dbReference type="InterPro" id="IPR000726">
    <property type="entry name" value="Glyco_hydro_19_cat"/>
</dbReference>
<protein>
    <submittedName>
        <fullName evidence="4">Endochitinase 1</fullName>
    </submittedName>
</protein>
<dbReference type="AlphaFoldDB" id="A0A6A2XRN2"/>
<accession>A0A6A2XRN2</accession>
<dbReference type="CDD" id="cd00325">
    <property type="entry name" value="chitinase_GH19"/>
    <property type="match status" value="1"/>
</dbReference>
<dbReference type="SUPFAM" id="SSF53756">
    <property type="entry name" value="UDP-Glycosyltransferase/glycogen phosphorylase"/>
    <property type="match status" value="1"/>
</dbReference>
<dbReference type="Gene3D" id="3.30.20.10">
    <property type="entry name" value="Endochitinase, domain 2"/>
    <property type="match status" value="1"/>
</dbReference>
<evidence type="ECO:0000259" key="3">
    <source>
        <dbReference type="Pfam" id="PF00182"/>
    </source>
</evidence>
<dbReference type="Gene3D" id="3.40.50.2000">
    <property type="entry name" value="Glycogen Phosphorylase B"/>
    <property type="match status" value="2"/>
</dbReference>
<dbReference type="PANTHER" id="PTHR48048">
    <property type="entry name" value="GLYCOSYLTRANSFERASE"/>
    <property type="match status" value="1"/>
</dbReference>
<evidence type="ECO:0000313" key="4">
    <source>
        <dbReference type="EMBL" id="KAE8678232.1"/>
    </source>
</evidence>
<evidence type="ECO:0000256" key="2">
    <source>
        <dbReference type="ARBA" id="ARBA00022676"/>
    </source>
</evidence>
<dbReference type="Pfam" id="PF00182">
    <property type="entry name" value="Glyco_hydro_19"/>
    <property type="match status" value="1"/>
</dbReference>
<comment type="similarity">
    <text evidence="1">Belongs to the UDP-glycosyltransferase family.</text>
</comment>
<dbReference type="PANTHER" id="PTHR48048:SF76">
    <property type="entry name" value="UDP-GLYCOSYLTRANSFERASE 708D1-LIKE"/>
    <property type="match status" value="1"/>
</dbReference>
<comment type="caution">
    <text evidence="4">The sequence shown here is derived from an EMBL/GenBank/DDBJ whole genome shotgun (WGS) entry which is preliminary data.</text>
</comment>
<keyword evidence="2" id="KW-0328">Glycosyltransferase</keyword>
<feature type="domain" description="Glycoside hydrolase family 19 catalytic" evidence="3">
    <location>
        <begin position="246"/>
        <end position="364"/>
    </location>
</feature>
<dbReference type="GO" id="GO:0006032">
    <property type="term" value="P:chitin catabolic process"/>
    <property type="evidence" value="ECO:0007669"/>
    <property type="project" value="InterPro"/>
</dbReference>
<proteinExistence type="inferred from homology"/>
<organism evidence="4 5">
    <name type="scientific">Hibiscus syriacus</name>
    <name type="common">Rose of Sharon</name>
    <dbReference type="NCBI Taxonomy" id="106335"/>
    <lineage>
        <taxon>Eukaryota</taxon>
        <taxon>Viridiplantae</taxon>
        <taxon>Streptophyta</taxon>
        <taxon>Embryophyta</taxon>
        <taxon>Tracheophyta</taxon>
        <taxon>Spermatophyta</taxon>
        <taxon>Magnoliopsida</taxon>
        <taxon>eudicotyledons</taxon>
        <taxon>Gunneridae</taxon>
        <taxon>Pentapetalae</taxon>
        <taxon>rosids</taxon>
        <taxon>malvids</taxon>
        <taxon>Malvales</taxon>
        <taxon>Malvaceae</taxon>
        <taxon>Malvoideae</taxon>
        <taxon>Hibiscus</taxon>
    </lineage>
</organism>
<dbReference type="EMBL" id="VEPZ02001337">
    <property type="protein sequence ID" value="KAE8678232.1"/>
    <property type="molecule type" value="Genomic_DNA"/>
</dbReference>
<dbReference type="GO" id="GO:0004568">
    <property type="term" value="F:chitinase activity"/>
    <property type="evidence" value="ECO:0007669"/>
    <property type="project" value="InterPro"/>
</dbReference>
<dbReference type="SUPFAM" id="SSF53955">
    <property type="entry name" value="Lysozyme-like"/>
    <property type="match status" value="1"/>
</dbReference>
<dbReference type="InterPro" id="IPR050481">
    <property type="entry name" value="UDP-glycosyltransf_plant"/>
</dbReference>
<name>A0A6A2XRN2_HIBSY</name>
<dbReference type="GO" id="GO:0035251">
    <property type="term" value="F:UDP-glucosyltransferase activity"/>
    <property type="evidence" value="ECO:0007669"/>
    <property type="project" value="InterPro"/>
</dbReference>
<dbReference type="InterPro" id="IPR023346">
    <property type="entry name" value="Lysozyme-like_dom_sf"/>
</dbReference>
<keyword evidence="2" id="KW-0808">Transferase</keyword>
<dbReference type="GO" id="GO:0016998">
    <property type="term" value="P:cell wall macromolecule catabolic process"/>
    <property type="evidence" value="ECO:0007669"/>
    <property type="project" value="InterPro"/>
</dbReference>
<reference evidence="4" key="1">
    <citation type="submission" date="2019-09" db="EMBL/GenBank/DDBJ databases">
        <title>Draft genome information of white flower Hibiscus syriacus.</title>
        <authorList>
            <person name="Kim Y.-M."/>
        </authorList>
    </citation>
    <scope>NUCLEOTIDE SEQUENCE [LARGE SCALE GENOMIC DNA]</scope>
    <source>
        <strain evidence="4">YM2019G1</strain>
    </source>
</reference>
<evidence type="ECO:0000313" key="5">
    <source>
        <dbReference type="Proteomes" id="UP000436088"/>
    </source>
</evidence>
<evidence type="ECO:0000256" key="1">
    <source>
        <dbReference type="ARBA" id="ARBA00009995"/>
    </source>
</evidence>
<sequence length="379" mass="42556">MVDQIVERLSGLNFTNIPGAEISEGAMVQPTSKLVITPRYLQGYIEGPLATKVQATITDPQNNLEEYCIPKFDEEDKTNRKRSDGVLMNSFEGLEKETLDMLSTKGLPPVFPLGPLLPLEFVGGSSFAPLEWLENQREISVVYVSFGSRTPMCKEQIRELGNGLVLSGYKFLWAVKSKVVDKEEKSGDLDEIIGHQVMNKVKNKNGGGGSLEWDPSAWLASTRRPNDQWGDDKGSWVGDLHVELGMGLNNNHLVKGEEIGDKIKELMENQMACKRTERIRTETNLWFWITPQSPKPSCHNVITGAWKPSSMVSRLPGYGVLKNIIIGGLECDKGGSNSRVEDQIRFYKKFCDKFRVKNGENLDCYNQRPFGYRVLVDSM</sequence>